<feature type="region of interest" description="Disordered" evidence="4">
    <location>
        <begin position="167"/>
        <end position="190"/>
    </location>
</feature>
<dbReference type="PANTHER" id="PTHR12542">
    <property type="entry name" value="EXOCYST COMPLEX PROTEIN EXO70"/>
    <property type="match status" value="1"/>
</dbReference>
<dbReference type="GO" id="GO:0005546">
    <property type="term" value="F:phosphatidylinositol-4,5-bisphosphate binding"/>
    <property type="evidence" value="ECO:0007669"/>
    <property type="project" value="InterPro"/>
</dbReference>
<dbReference type="AlphaFoldDB" id="S8EDN9"/>
<keyword evidence="3" id="KW-0268">Exocytosis</keyword>
<organism evidence="6 7">
    <name type="scientific">Genlisea aurea</name>
    <dbReference type="NCBI Taxonomy" id="192259"/>
    <lineage>
        <taxon>Eukaryota</taxon>
        <taxon>Viridiplantae</taxon>
        <taxon>Streptophyta</taxon>
        <taxon>Embryophyta</taxon>
        <taxon>Tracheophyta</taxon>
        <taxon>Spermatophyta</taxon>
        <taxon>Magnoliopsida</taxon>
        <taxon>eudicotyledons</taxon>
        <taxon>Gunneridae</taxon>
        <taxon>Pentapetalae</taxon>
        <taxon>asterids</taxon>
        <taxon>lamiids</taxon>
        <taxon>Lamiales</taxon>
        <taxon>Lentibulariaceae</taxon>
        <taxon>Genlisea</taxon>
    </lineage>
</organism>
<feature type="domain" description="Exocyst complex subunit Exo70 C-terminal" evidence="5">
    <location>
        <begin position="258"/>
        <end position="640"/>
    </location>
</feature>
<gene>
    <name evidence="6" type="ORF">M569_00679</name>
</gene>
<evidence type="ECO:0000256" key="2">
    <source>
        <dbReference type="ARBA" id="ARBA00022448"/>
    </source>
</evidence>
<dbReference type="OrthoDB" id="1922221at2759"/>
<dbReference type="Proteomes" id="UP000015453">
    <property type="component" value="Unassembled WGS sequence"/>
</dbReference>
<feature type="non-terminal residue" evidence="6">
    <location>
        <position position="1"/>
    </location>
</feature>
<feature type="region of interest" description="Disordered" evidence="4">
    <location>
        <begin position="418"/>
        <end position="462"/>
    </location>
</feature>
<feature type="compositionally biased region" description="Basic and acidic residues" evidence="4">
    <location>
        <begin position="23"/>
        <end position="37"/>
    </location>
</feature>
<reference evidence="6 7" key="1">
    <citation type="journal article" date="2013" name="BMC Genomics">
        <title>The miniature genome of a carnivorous plant Genlisea aurea contains a low number of genes and short non-coding sequences.</title>
        <authorList>
            <person name="Leushkin E.V."/>
            <person name="Sutormin R.A."/>
            <person name="Nabieva E.R."/>
            <person name="Penin A.A."/>
            <person name="Kondrashov A.S."/>
            <person name="Logacheva M.D."/>
        </authorList>
    </citation>
    <scope>NUCLEOTIDE SEQUENCE [LARGE SCALE GENOMIC DNA]</scope>
</reference>
<comment type="caution">
    <text evidence="6">The sequence shown here is derived from an EMBL/GenBank/DDBJ whole genome shotgun (WGS) entry which is preliminary data.</text>
</comment>
<dbReference type="EMBL" id="AUSU01000192">
    <property type="protein sequence ID" value="EPS74078.1"/>
    <property type="molecule type" value="Genomic_DNA"/>
</dbReference>
<keyword evidence="7" id="KW-1185">Reference proteome</keyword>
<dbReference type="SUPFAM" id="SSF74788">
    <property type="entry name" value="Cullin repeat-like"/>
    <property type="match status" value="1"/>
</dbReference>
<name>S8EDN9_9LAMI</name>
<comment type="function">
    <text evidence="3">Component of the exocyst complex.</text>
</comment>
<evidence type="ECO:0000259" key="5">
    <source>
        <dbReference type="Pfam" id="PF03081"/>
    </source>
</evidence>
<dbReference type="InterPro" id="IPR016159">
    <property type="entry name" value="Cullin_repeat-like_dom_sf"/>
</dbReference>
<comment type="similarity">
    <text evidence="1 3">Belongs to the EXO70 family.</text>
</comment>
<accession>S8EDN9</accession>
<dbReference type="InterPro" id="IPR046364">
    <property type="entry name" value="Exo70_C"/>
</dbReference>
<dbReference type="PANTHER" id="PTHR12542:SF127">
    <property type="entry name" value="EXOCYST COMPLEX COMPONENT EXO70C1"/>
    <property type="match status" value="1"/>
</dbReference>
<dbReference type="Pfam" id="PF20669">
    <property type="entry name" value="Exo70_N"/>
    <property type="match status" value="1"/>
</dbReference>
<dbReference type="InterPro" id="IPR004140">
    <property type="entry name" value="Exo70"/>
</dbReference>
<evidence type="ECO:0000256" key="1">
    <source>
        <dbReference type="ARBA" id="ARBA00006756"/>
    </source>
</evidence>
<feature type="compositionally biased region" description="Polar residues" evidence="4">
    <location>
        <begin position="447"/>
        <end position="462"/>
    </location>
</feature>
<sequence length="654" mass="73602">EDKKHSEEDDDEKLTPDQVSPTKQKDIETTSEVKESNAEEAIPPALDLDGISQEIDGFISTLSNSDDSSSPEVPICLEQYAVLVEAKIGEYDSGDNPVRWSSLAADDTTSFIEAIERLSSLSKVLSGFASDFRFAHPINRIGGVLQLAMSYVEEEFKILLEIHESNPEEPEQMIAESESEPPAAESSFPGYSDEISSGLARLSSAMITGGYETECSQAYLVARRNALEESLKKIGFERYSIDEVQKMQWDTLEREIVSWIKTCKEFTAVHFSMERKLSEIVFSGHPSAGETVFRAVSGGVMYQLLNFVEAVAMTKRAAEKLFKFLDIYEALRDALPATENLFPEEVKTEAAIIKARLGEAMIMIFLELENSIKADSGKTPVPGGSIHPLTRYTMNYLKYACEYKDTMEQIFREHQKIERSDSVANPDFEIGTPQNNPEPPETDDSSAKSMDNNNSAPQSSPFHDQMVKAMDLLDANLEAKSKLYRDPSLRSIFMMNNGRYILQKVKGSSEIHNLMGDSWIRKRSSDLRQFHKGYQRETWNKLLNCLHPEGLTSHGKVAKPVLKERFKSFNAIFDEIHKTQSNWIVSDEQLQSELRVSISNMVIPAYRSFLGRYGQVFTPGRQTEKYVKYQSEDIEACIDELFDGAAAAQGKKKL</sequence>
<dbReference type="GO" id="GO:0000145">
    <property type="term" value="C:exocyst"/>
    <property type="evidence" value="ECO:0007669"/>
    <property type="project" value="InterPro"/>
</dbReference>
<proteinExistence type="inferred from homology"/>
<evidence type="ECO:0000313" key="7">
    <source>
        <dbReference type="Proteomes" id="UP000015453"/>
    </source>
</evidence>
<feature type="region of interest" description="Disordered" evidence="4">
    <location>
        <begin position="1"/>
        <end position="46"/>
    </location>
</feature>
<protein>
    <recommendedName>
        <fullName evidence="3">Exocyst subunit Exo70 family protein</fullName>
    </recommendedName>
</protein>
<dbReference type="Gene3D" id="1.20.1280.170">
    <property type="entry name" value="Exocyst complex component Exo70"/>
    <property type="match status" value="1"/>
</dbReference>
<evidence type="ECO:0000256" key="3">
    <source>
        <dbReference type="RuleBase" id="RU365026"/>
    </source>
</evidence>
<keyword evidence="2 3" id="KW-0813">Transport</keyword>
<evidence type="ECO:0000256" key="4">
    <source>
        <dbReference type="SAM" id="MobiDB-lite"/>
    </source>
</evidence>
<dbReference type="Pfam" id="PF03081">
    <property type="entry name" value="Exo70_C"/>
    <property type="match status" value="1"/>
</dbReference>
<dbReference type="GO" id="GO:0015031">
    <property type="term" value="P:protein transport"/>
    <property type="evidence" value="ECO:0007669"/>
    <property type="project" value="UniProtKB-KW"/>
</dbReference>
<keyword evidence="3" id="KW-0653">Protein transport</keyword>
<evidence type="ECO:0000313" key="6">
    <source>
        <dbReference type="EMBL" id="EPS74078.1"/>
    </source>
</evidence>
<dbReference type="GO" id="GO:0006887">
    <property type="term" value="P:exocytosis"/>
    <property type="evidence" value="ECO:0007669"/>
    <property type="project" value="UniProtKB-KW"/>
</dbReference>